<protein>
    <submittedName>
        <fullName evidence="1">Putative secreted protein</fullName>
    </submittedName>
</protein>
<dbReference type="EMBL" id="GGFL01009482">
    <property type="protein sequence ID" value="MBW73660.1"/>
    <property type="molecule type" value="Transcribed_RNA"/>
</dbReference>
<proteinExistence type="predicted"/>
<organism evidence="1">
    <name type="scientific">Anopheles darlingi</name>
    <name type="common">Mosquito</name>
    <dbReference type="NCBI Taxonomy" id="43151"/>
    <lineage>
        <taxon>Eukaryota</taxon>
        <taxon>Metazoa</taxon>
        <taxon>Ecdysozoa</taxon>
        <taxon>Arthropoda</taxon>
        <taxon>Hexapoda</taxon>
        <taxon>Insecta</taxon>
        <taxon>Pterygota</taxon>
        <taxon>Neoptera</taxon>
        <taxon>Endopterygota</taxon>
        <taxon>Diptera</taxon>
        <taxon>Nematocera</taxon>
        <taxon>Culicoidea</taxon>
        <taxon>Culicidae</taxon>
        <taxon>Anophelinae</taxon>
        <taxon>Anopheles</taxon>
    </lineage>
</organism>
<reference evidence="1" key="1">
    <citation type="submission" date="2018-01" db="EMBL/GenBank/DDBJ databases">
        <title>An insight into the sialome of Amazonian anophelines.</title>
        <authorList>
            <person name="Ribeiro J.M."/>
            <person name="Scarpassa V."/>
            <person name="Calvo E."/>
        </authorList>
    </citation>
    <scope>NUCLEOTIDE SEQUENCE</scope>
</reference>
<dbReference type="AlphaFoldDB" id="A0A2M4D7V1"/>
<evidence type="ECO:0000313" key="1">
    <source>
        <dbReference type="EMBL" id="MBW73660.1"/>
    </source>
</evidence>
<accession>A0A2M4D7V1</accession>
<name>A0A2M4D7V1_ANODA</name>
<sequence>MVYTVLRSVRLVAKMASALSPIPAAAIKVTPAKLVIFNVHRICGVRIVPSVAAAETTRRATRQTVAAHASVVLRAVTARRRAVAIDSARTVPSYASVATVASVITFRVNVIVLPASRDHFARKAAHLERMEPSVSPSVVARTVANVIL</sequence>